<sequence>MQCVNLLKKRSLEPEMEPWGCRAKRACLEAELQAAECPMETRHTFSVTNQQRDQRMDVTQPRPQLCCPRCLAGEPGHINHILGL</sequence>
<proteinExistence type="predicted"/>
<organism evidence="1 2">
    <name type="scientific">Channa argus</name>
    <name type="common">Northern snakehead</name>
    <name type="synonym">Ophicephalus argus</name>
    <dbReference type="NCBI Taxonomy" id="215402"/>
    <lineage>
        <taxon>Eukaryota</taxon>
        <taxon>Metazoa</taxon>
        <taxon>Chordata</taxon>
        <taxon>Craniata</taxon>
        <taxon>Vertebrata</taxon>
        <taxon>Euteleostomi</taxon>
        <taxon>Actinopterygii</taxon>
        <taxon>Neopterygii</taxon>
        <taxon>Teleostei</taxon>
        <taxon>Neoteleostei</taxon>
        <taxon>Acanthomorphata</taxon>
        <taxon>Anabantaria</taxon>
        <taxon>Anabantiformes</taxon>
        <taxon>Channoidei</taxon>
        <taxon>Channidae</taxon>
        <taxon>Channa</taxon>
    </lineage>
</organism>
<dbReference type="AlphaFoldDB" id="A0A6G1QNB9"/>
<evidence type="ECO:0000313" key="2">
    <source>
        <dbReference type="Proteomes" id="UP000503349"/>
    </source>
</evidence>
<reference evidence="1 2" key="1">
    <citation type="submission" date="2019-02" db="EMBL/GenBank/DDBJ databases">
        <title>Opniocepnalus argus genome.</title>
        <authorList>
            <person name="Zhou C."/>
            <person name="Xiao S."/>
        </authorList>
    </citation>
    <scope>NUCLEOTIDE SEQUENCE [LARGE SCALE GENOMIC DNA]</scope>
    <source>
        <strain evidence="1">OARG1902GOOAL</strain>
        <tissue evidence="1">Muscle</tissue>
    </source>
</reference>
<dbReference type="EMBL" id="CM015731">
    <property type="protein sequence ID" value="KAF3703974.1"/>
    <property type="molecule type" value="Genomic_DNA"/>
</dbReference>
<protein>
    <submittedName>
        <fullName evidence="1">Uncharacterized protein</fullName>
    </submittedName>
</protein>
<keyword evidence="2" id="KW-1185">Reference proteome</keyword>
<dbReference type="Proteomes" id="UP000503349">
    <property type="component" value="Chromosome 20"/>
</dbReference>
<name>A0A6G1QNB9_CHAAH</name>
<gene>
    <name evidence="1" type="ORF">EXN66_Car019662</name>
</gene>
<reference evidence="2" key="2">
    <citation type="submission" date="2019-02" db="EMBL/GenBank/DDBJ databases">
        <title>Opniocepnalus argus Var Kimnra genome.</title>
        <authorList>
            <person name="Zhou C."/>
            <person name="Xiao S."/>
        </authorList>
    </citation>
    <scope>NUCLEOTIDE SEQUENCE [LARGE SCALE GENOMIC DNA]</scope>
</reference>
<accession>A0A6G1QNB9</accession>
<evidence type="ECO:0000313" key="1">
    <source>
        <dbReference type="EMBL" id="KAF3703974.1"/>
    </source>
</evidence>